<organism evidence="2 3">
    <name type="scientific">Cyphellophora attinorum</name>
    <dbReference type="NCBI Taxonomy" id="1664694"/>
    <lineage>
        <taxon>Eukaryota</taxon>
        <taxon>Fungi</taxon>
        <taxon>Dikarya</taxon>
        <taxon>Ascomycota</taxon>
        <taxon>Pezizomycotina</taxon>
        <taxon>Eurotiomycetes</taxon>
        <taxon>Chaetothyriomycetidae</taxon>
        <taxon>Chaetothyriales</taxon>
        <taxon>Cyphellophoraceae</taxon>
        <taxon>Cyphellophora</taxon>
    </lineage>
</organism>
<dbReference type="GeneID" id="28738641"/>
<sequence>MSTKAVPLTPSRRCPVSHHTTDQEDLVPRDFTTQGKPSNLDCPFAKFAAQNGLPDTPESHDPIAAEFHQDVVSVNASTAATGPLGRCPIRFLDKHSPEEITSYFENHKHELPRSHQVCVQRYQRNEAGAKQLDARYGSLTNMIQGLGRSHKPYLPGDEKAINQDATSSSAVEKWAESVSRPDSTVPKAEIAVEDDQRQSHFERPLREIRVGESPSRPWGISVPVAKEIPASALASEANQAQVPDISTPPAAMPTDPAIRAANKQASSAPPKVQSQPQAQPVASEEATSAKPTQVIFNGPVFFGYSPEDAAAFLKLLGAQSPDAGNT</sequence>
<gene>
    <name evidence="2" type="ORF">AB675_6466</name>
</gene>
<feature type="compositionally biased region" description="Basic and acidic residues" evidence="1">
    <location>
        <begin position="19"/>
        <end position="28"/>
    </location>
</feature>
<dbReference type="AlphaFoldDB" id="A0A0N1HFF6"/>
<evidence type="ECO:0000313" key="2">
    <source>
        <dbReference type="EMBL" id="KPI44024.1"/>
    </source>
</evidence>
<reference evidence="2 3" key="1">
    <citation type="submission" date="2015-06" db="EMBL/GenBank/DDBJ databases">
        <title>Draft genome of the ant-associated black yeast Phialophora attae CBS 131958.</title>
        <authorList>
            <person name="Moreno L.F."/>
            <person name="Stielow B.J."/>
            <person name="de Hoog S."/>
            <person name="Vicente V.A."/>
            <person name="Weiss V.A."/>
            <person name="de Vries M."/>
            <person name="Cruz L.M."/>
            <person name="Souza E.M."/>
        </authorList>
    </citation>
    <scope>NUCLEOTIDE SEQUENCE [LARGE SCALE GENOMIC DNA]</scope>
    <source>
        <strain evidence="2 3">CBS 131958</strain>
    </source>
</reference>
<protein>
    <submittedName>
        <fullName evidence="2">Uncharacterized protein</fullName>
    </submittedName>
</protein>
<comment type="caution">
    <text evidence="2">The sequence shown here is derived from an EMBL/GenBank/DDBJ whole genome shotgun (WGS) entry which is preliminary data.</text>
</comment>
<dbReference type="OrthoDB" id="5343576at2759"/>
<dbReference type="Proteomes" id="UP000038010">
    <property type="component" value="Unassembled WGS sequence"/>
</dbReference>
<evidence type="ECO:0000313" key="3">
    <source>
        <dbReference type="Proteomes" id="UP000038010"/>
    </source>
</evidence>
<feature type="region of interest" description="Disordered" evidence="1">
    <location>
        <begin position="246"/>
        <end position="290"/>
    </location>
</feature>
<proteinExistence type="predicted"/>
<name>A0A0N1HFF6_9EURO</name>
<feature type="region of interest" description="Disordered" evidence="1">
    <location>
        <begin position="1"/>
        <end position="35"/>
    </location>
</feature>
<accession>A0A0N1HFF6</accession>
<dbReference type="EMBL" id="LFJN01000004">
    <property type="protein sequence ID" value="KPI44024.1"/>
    <property type="molecule type" value="Genomic_DNA"/>
</dbReference>
<feature type="compositionally biased region" description="Polar residues" evidence="1">
    <location>
        <begin position="263"/>
        <end position="290"/>
    </location>
</feature>
<dbReference type="RefSeq" id="XP_018003987.1">
    <property type="nucleotide sequence ID" value="XM_018146761.1"/>
</dbReference>
<evidence type="ECO:0000256" key="1">
    <source>
        <dbReference type="SAM" id="MobiDB-lite"/>
    </source>
</evidence>
<dbReference type="STRING" id="1664694.A0A0N1HFF6"/>
<dbReference type="VEuPathDB" id="FungiDB:AB675_6466"/>
<keyword evidence="3" id="KW-1185">Reference proteome</keyword>